<comment type="function">
    <text evidence="8">This protein is part of the stalk that links CF(0) to CF(1). It either transmits conformational changes from CF(0) to CF(1) or is implicated in proton conduction.</text>
</comment>
<name>A0A6N9I4P1_9LACO</name>
<comment type="subcellular location">
    <subcellularLocation>
        <location evidence="8">Cell membrane</location>
        <topology evidence="8">Peripheral membrane protein</topology>
    </subcellularLocation>
    <subcellularLocation>
        <location evidence="1">Membrane</location>
    </subcellularLocation>
</comment>
<evidence type="ECO:0000313" key="9">
    <source>
        <dbReference type="EMBL" id="MYV17935.1"/>
    </source>
</evidence>
<evidence type="ECO:0000256" key="8">
    <source>
        <dbReference type="HAMAP-Rule" id="MF_01416"/>
    </source>
</evidence>
<dbReference type="EMBL" id="WEZQ01000019">
    <property type="protein sequence ID" value="MYV17935.1"/>
    <property type="molecule type" value="Genomic_DNA"/>
</dbReference>
<organism evidence="9 10">
    <name type="scientific">Furfurilactobacillus milii</name>
    <dbReference type="NCBI Taxonomy" id="2888272"/>
    <lineage>
        <taxon>Bacteria</taxon>
        <taxon>Bacillati</taxon>
        <taxon>Bacillota</taxon>
        <taxon>Bacilli</taxon>
        <taxon>Lactobacillales</taxon>
        <taxon>Lactobacillaceae</taxon>
        <taxon>Furfurilactobacillus</taxon>
    </lineage>
</organism>
<dbReference type="OrthoDB" id="9786633at2"/>
<dbReference type="Gene3D" id="1.10.520.20">
    <property type="entry name" value="N-terminal domain of the delta subunit of the F1F0-ATP synthase"/>
    <property type="match status" value="1"/>
</dbReference>
<keyword evidence="5 8" id="KW-0472">Membrane</keyword>
<gene>
    <name evidence="8" type="primary">atpH</name>
    <name evidence="9" type="ORF">GB993_10530</name>
</gene>
<sequence length="191" mass="21294">MILISKGWEKMTKLAKSQVARRYGRAMFDAANEKQQLEPVYDELIQVQGVFQSVPNLGTVLTGAGLQNPEKEALLKPLLSSTSPLVHNFLQMLFDYGRLDDTVAIIDEFKRLYDEQNQTVYADVTTAVSLDETQKQRLADSIAKRVGAKTVHVNQIVNPDIIGGVIVNSNNTVIDGSIRTRLAHIRQSLTR</sequence>
<reference evidence="9 10" key="1">
    <citation type="journal article" date="2019" name="Appl. Environ. Microbiol.">
        <title>Genetic determinants of hydroxycinnamic acid metabolism in heterofermentative lactobacilli.</title>
        <authorList>
            <person name="Gaur G."/>
            <person name="Oh J.H."/>
            <person name="Filannino P."/>
            <person name="Gobbetti M."/>
            <person name="van Pijkeren J.P."/>
            <person name="Ganzle M.G."/>
        </authorList>
    </citation>
    <scope>NUCLEOTIDE SEQUENCE [LARGE SCALE GENOMIC DNA]</scope>
    <source>
        <strain evidence="9 10">C5</strain>
    </source>
</reference>
<dbReference type="PRINTS" id="PR00125">
    <property type="entry name" value="ATPASEDELTA"/>
</dbReference>
<dbReference type="NCBIfam" id="TIGR01145">
    <property type="entry name" value="ATP_synt_delta"/>
    <property type="match status" value="1"/>
</dbReference>
<keyword evidence="3 8" id="KW-0375">Hydrogen ion transport</keyword>
<keyword evidence="6 8" id="KW-0139">CF(1)</keyword>
<evidence type="ECO:0000256" key="2">
    <source>
        <dbReference type="ARBA" id="ARBA00022448"/>
    </source>
</evidence>
<comment type="caution">
    <text evidence="9">The sequence shown here is derived from an EMBL/GenBank/DDBJ whole genome shotgun (WGS) entry which is preliminary data.</text>
</comment>
<dbReference type="GO" id="GO:0005886">
    <property type="term" value="C:plasma membrane"/>
    <property type="evidence" value="ECO:0007669"/>
    <property type="project" value="UniProtKB-SubCell"/>
</dbReference>
<comment type="similarity">
    <text evidence="8">Belongs to the ATPase delta chain family.</text>
</comment>
<dbReference type="AlphaFoldDB" id="A0A6N9I4P1"/>
<protein>
    <recommendedName>
        <fullName evidence="8">ATP synthase subunit delta</fullName>
    </recommendedName>
    <alternativeName>
        <fullName evidence="8">ATP synthase F(1) sector subunit delta</fullName>
    </alternativeName>
    <alternativeName>
        <fullName evidence="8">F-type ATPase subunit delta</fullName>
        <shortName evidence="8">F-ATPase subunit delta</shortName>
    </alternativeName>
</protein>
<evidence type="ECO:0000256" key="6">
    <source>
        <dbReference type="ARBA" id="ARBA00023196"/>
    </source>
</evidence>
<evidence type="ECO:0000256" key="3">
    <source>
        <dbReference type="ARBA" id="ARBA00022781"/>
    </source>
</evidence>
<evidence type="ECO:0000256" key="7">
    <source>
        <dbReference type="ARBA" id="ARBA00023310"/>
    </source>
</evidence>
<dbReference type="GO" id="GO:0046933">
    <property type="term" value="F:proton-transporting ATP synthase activity, rotational mechanism"/>
    <property type="evidence" value="ECO:0007669"/>
    <property type="project" value="UniProtKB-UniRule"/>
</dbReference>
<evidence type="ECO:0000256" key="4">
    <source>
        <dbReference type="ARBA" id="ARBA00023065"/>
    </source>
</evidence>
<dbReference type="GO" id="GO:0045259">
    <property type="term" value="C:proton-transporting ATP synthase complex"/>
    <property type="evidence" value="ECO:0007669"/>
    <property type="project" value="UniProtKB-KW"/>
</dbReference>
<dbReference type="HAMAP" id="MF_01416">
    <property type="entry name" value="ATP_synth_delta_bact"/>
    <property type="match status" value="1"/>
</dbReference>
<dbReference type="Pfam" id="PF00213">
    <property type="entry name" value="OSCP"/>
    <property type="match status" value="1"/>
</dbReference>
<dbReference type="PROSITE" id="PS00389">
    <property type="entry name" value="ATPASE_DELTA"/>
    <property type="match status" value="1"/>
</dbReference>
<dbReference type="InterPro" id="IPR000711">
    <property type="entry name" value="ATPase_OSCP/dsu"/>
</dbReference>
<accession>A0A6N9I4P1</accession>
<keyword evidence="4 8" id="KW-0406">Ion transport</keyword>
<dbReference type="InterPro" id="IPR020781">
    <property type="entry name" value="ATPase_OSCP/d_CS"/>
</dbReference>
<keyword evidence="8" id="KW-1003">Cell membrane</keyword>
<evidence type="ECO:0000256" key="5">
    <source>
        <dbReference type="ARBA" id="ARBA00023136"/>
    </source>
</evidence>
<comment type="function">
    <text evidence="8">F(1)F(0) ATP synthase produces ATP from ADP in the presence of a proton or sodium gradient. F-type ATPases consist of two structural domains, F(1) containing the extramembraneous catalytic core and F(0) containing the membrane proton channel, linked together by a central stalk and a peripheral stalk. During catalysis, ATP synthesis in the catalytic domain of F(1) is coupled via a rotary mechanism of the central stalk subunits to proton translocation.</text>
</comment>
<dbReference type="SUPFAM" id="SSF47928">
    <property type="entry name" value="N-terminal domain of the delta subunit of the F1F0-ATP synthase"/>
    <property type="match status" value="1"/>
</dbReference>
<evidence type="ECO:0000313" key="10">
    <source>
        <dbReference type="Proteomes" id="UP000449209"/>
    </source>
</evidence>
<keyword evidence="2 8" id="KW-0813">Transport</keyword>
<dbReference type="InterPro" id="IPR026015">
    <property type="entry name" value="ATP_synth_OSCP/delta_N_sf"/>
</dbReference>
<keyword evidence="7 8" id="KW-0066">ATP synthesis</keyword>
<proteinExistence type="inferred from homology"/>
<evidence type="ECO:0000256" key="1">
    <source>
        <dbReference type="ARBA" id="ARBA00004370"/>
    </source>
</evidence>
<dbReference type="PANTHER" id="PTHR11910">
    <property type="entry name" value="ATP SYNTHASE DELTA CHAIN"/>
    <property type="match status" value="1"/>
</dbReference>
<dbReference type="Proteomes" id="UP000449209">
    <property type="component" value="Unassembled WGS sequence"/>
</dbReference>